<dbReference type="InterPro" id="IPR050741">
    <property type="entry name" value="Acyl-CoA_dehydrogenase"/>
</dbReference>
<dbReference type="PANTHER" id="PTHR48083:SF2">
    <property type="entry name" value="MEDIUM-CHAIN SPECIFIC ACYL-COA DEHYDROGENASE, MITOCHONDRIAL"/>
    <property type="match status" value="1"/>
</dbReference>
<evidence type="ECO:0000259" key="4">
    <source>
        <dbReference type="Pfam" id="PF13356"/>
    </source>
</evidence>
<dbReference type="InterPro" id="IPR038488">
    <property type="entry name" value="Integrase_DNA-bd_sf"/>
</dbReference>
<evidence type="ECO:0000313" key="6">
    <source>
        <dbReference type="Proteomes" id="UP001501627"/>
    </source>
</evidence>
<sequence length="222" mass="24050">MPKRDLPPEKKRARLADAGGLYLEIAPSGSKRWFWKYRVNGKEGCLAIGSYPAVKLPAARQARDDAKAQKAGGADPVKSRQVARAMVADTLGAAERMIEAAVEYSLERKQFGVPIASFQAVKHMCADMAARVEPCKALLWHAAFVVANGMSEGPAMACLAKSHLSDVGRFVARTATEVHGGIGFTDALGLHLWFKRIGVNRQLFGGPEFLRAEAARMQGWTA</sequence>
<keyword evidence="6" id="KW-1185">Reference proteome</keyword>
<name>A0ABP7RMZ7_9BURK</name>
<dbReference type="Proteomes" id="UP001501627">
    <property type="component" value="Unassembled WGS sequence"/>
</dbReference>
<evidence type="ECO:0000313" key="5">
    <source>
        <dbReference type="EMBL" id="GAA3999841.1"/>
    </source>
</evidence>
<evidence type="ECO:0000256" key="1">
    <source>
        <dbReference type="ARBA" id="ARBA00022630"/>
    </source>
</evidence>
<evidence type="ECO:0008006" key="7">
    <source>
        <dbReference type="Google" id="ProtNLM"/>
    </source>
</evidence>
<protein>
    <recommendedName>
        <fullName evidence="7">DUF4102 domain-containing protein</fullName>
    </recommendedName>
</protein>
<dbReference type="RefSeq" id="WP_103043941.1">
    <property type="nucleotide sequence ID" value="NZ_BAABBP010000023.1"/>
</dbReference>
<feature type="domain" description="Integrase DNA-binding" evidence="4">
    <location>
        <begin position="8"/>
        <end position="81"/>
    </location>
</feature>
<keyword evidence="2" id="KW-0560">Oxidoreductase</keyword>
<accession>A0ABP7RMZ7</accession>
<proteinExistence type="predicted"/>
<comment type="caution">
    <text evidence="5">The sequence shown here is derived from an EMBL/GenBank/DDBJ whole genome shotgun (WGS) entry which is preliminary data.</text>
</comment>
<dbReference type="InterPro" id="IPR009075">
    <property type="entry name" value="AcylCo_DH/oxidase_C"/>
</dbReference>
<gene>
    <name evidence="5" type="ORF">GCM10022279_24430</name>
</gene>
<dbReference type="Pfam" id="PF13356">
    <property type="entry name" value="Arm-DNA-bind_3"/>
    <property type="match status" value="1"/>
</dbReference>
<dbReference type="EMBL" id="BAABBP010000023">
    <property type="protein sequence ID" value="GAA3999841.1"/>
    <property type="molecule type" value="Genomic_DNA"/>
</dbReference>
<dbReference type="Gene3D" id="1.20.140.10">
    <property type="entry name" value="Butyryl-CoA Dehydrogenase, subunit A, domain 3"/>
    <property type="match status" value="1"/>
</dbReference>
<dbReference type="Pfam" id="PF00441">
    <property type="entry name" value="Acyl-CoA_dh_1"/>
    <property type="match status" value="1"/>
</dbReference>
<reference evidence="6" key="1">
    <citation type="journal article" date="2019" name="Int. J. Syst. Evol. Microbiol.">
        <title>The Global Catalogue of Microorganisms (GCM) 10K type strain sequencing project: providing services to taxonomists for standard genome sequencing and annotation.</title>
        <authorList>
            <consortium name="The Broad Institute Genomics Platform"/>
            <consortium name="The Broad Institute Genome Sequencing Center for Infectious Disease"/>
            <person name="Wu L."/>
            <person name="Ma J."/>
        </authorList>
    </citation>
    <scope>NUCLEOTIDE SEQUENCE [LARGE SCALE GENOMIC DNA]</scope>
    <source>
        <strain evidence="6">JCM 17561</strain>
    </source>
</reference>
<evidence type="ECO:0000256" key="2">
    <source>
        <dbReference type="ARBA" id="ARBA00023002"/>
    </source>
</evidence>
<dbReference type="SUPFAM" id="SSF47203">
    <property type="entry name" value="Acyl-CoA dehydrogenase C-terminal domain-like"/>
    <property type="match status" value="1"/>
</dbReference>
<evidence type="ECO:0000259" key="3">
    <source>
        <dbReference type="Pfam" id="PF00441"/>
    </source>
</evidence>
<dbReference type="PANTHER" id="PTHR48083">
    <property type="entry name" value="MEDIUM-CHAIN SPECIFIC ACYL-COA DEHYDROGENASE, MITOCHONDRIAL-RELATED"/>
    <property type="match status" value="1"/>
</dbReference>
<dbReference type="Gene3D" id="3.30.160.390">
    <property type="entry name" value="Integrase, DNA-binding domain"/>
    <property type="match status" value="1"/>
</dbReference>
<organism evidence="5 6">
    <name type="scientific">Comamonas faecalis</name>
    <dbReference type="NCBI Taxonomy" id="1387849"/>
    <lineage>
        <taxon>Bacteria</taxon>
        <taxon>Pseudomonadati</taxon>
        <taxon>Pseudomonadota</taxon>
        <taxon>Betaproteobacteria</taxon>
        <taxon>Burkholderiales</taxon>
        <taxon>Comamonadaceae</taxon>
        <taxon>Comamonas</taxon>
    </lineage>
</organism>
<dbReference type="InterPro" id="IPR025166">
    <property type="entry name" value="Integrase_DNA_bind_dom"/>
</dbReference>
<dbReference type="InterPro" id="IPR036250">
    <property type="entry name" value="AcylCo_DH-like_C"/>
</dbReference>
<feature type="domain" description="Acyl-CoA dehydrogenase/oxidase C-terminal" evidence="3">
    <location>
        <begin position="82"/>
        <end position="216"/>
    </location>
</feature>
<keyword evidence="1" id="KW-0285">Flavoprotein</keyword>